<sequence length="92" mass="9223">MAASQSAFNHRGSSTGLTSFGERDAPAEGGVTELVLVSVGSGLGDDETVLSLTGRTLPPADASTTSATAATPIISTTATTEALRRLSCIPED</sequence>
<reference evidence="2 3" key="1">
    <citation type="journal article" date="2019" name="Int. J. Syst. Evol. Microbiol.">
        <title>The Global Catalogue of Microorganisms (GCM) 10K type strain sequencing project: providing services to taxonomists for standard genome sequencing and annotation.</title>
        <authorList>
            <consortium name="The Broad Institute Genomics Platform"/>
            <consortium name="The Broad Institute Genome Sequencing Center for Infectious Disease"/>
            <person name="Wu L."/>
            <person name="Ma J."/>
        </authorList>
    </citation>
    <scope>NUCLEOTIDE SEQUENCE [LARGE SCALE GENOMIC DNA]</scope>
    <source>
        <strain evidence="2 3">JCM 14306</strain>
    </source>
</reference>
<proteinExistence type="predicted"/>
<evidence type="ECO:0000256" key="1">
    <source>
        <dbReference type="SAM" id="MobiDB-lite"/>
    </source>
</evidence>
<keyword evidence="3" id="KW-1185">Reference proteome</keyword>
<comment type="caution">
    <text evidence="2">The sequence shown here is derived from an EMBL/GenBank/DDBJ whole genome shotgun (WGS) entry which is preliminary data.</text>
</comment>
<gene>
    <name evidence="2" type="ORF">GCM10009744_63650</name>
</gene>
<feature type="region of interest" description="Disordered" evidence="1">
    <location>
        <begin position="1"/>
        <end position="25"/>
    </location>
</feature>
<evidence type="ECO:0000313" key="2">
    <source>
        <dbReference type="EMBL" id="GAA1661157.1"/>
    </source>
</evidence>
<dbReference type="EMBL" id="BAAANE010000015">
    <property type="protein sequence ID" value="GAA1661157.1"/>
    <property type="molecule type" value="Genomic_DNA"/>
</dbReference>
<organism evidence="2 3">
    <name type="scientific">Kribbella alba</name>
    <dbReference type="NCBI Taxonomy" id="190197"/>
    <lineage>
        <taxon>Bacteria</taxon>
        <taxon>Bacillati</taxon>
        <taxon>Actinomycetota</taxon>
        <taxon>Actinomycetes</taxon>
        <taxon>Propionibacteriales</taxon>
        <taxon>Kribbellaceae</taxon>
        <taxon>Kribbella</taxon>
    </lineage>
</organism>
<protein>
    <submittedName>
        <fullName evidence="2">Uncharacterized protein</fullName>
    </submittedName>
</protein>
<feature type="compositionally biased region" description="Polar residues" evidence="1">
    <location>
        <begin position="1"/>
        <end position="18"/>
    </location>
</feature>
<evidence type="ECO:0000313" key="3">
    <source>
        <dbReference type="Proteomes" id="UP001501319"/>
    </source>
</evidence>
<name>A0ABN2FX85_9ACTN</name>
<accession>A0ABN2FX85</accession>
<dbReference type="Proteomes" id="UP001501319">
    <property type="component" value="Unassembled WGS sequence"/>
</dbReference>